<protein>
    <submittedName>
        <fullName evidence="3">AlbA_2 domain-containing protein</fullName>
    </submittedName>
</protein>
<accession>A0A7I4XVR7</accession>
<dbReference type="OrthoDB" id="10259112at2759"/>
<dbReference type="InterPro" id="IPR038461">
    <property type="entry name" value="Schlafen_AlbA_2_dom_sf"/>
</dbReference>
<reference evidence="3" key="1">
    <citation type="submission" date="2020-12" db="UniProtKB">
        <authorList>
            <consortium name="WormBaseParasite"/>
        </authorList>
    </citation>
    <scope>IDENTIFICATION</scope>
    <source>
        <strain evidence="3">MHco3</strain>
    </source>
</reference>
<keyword evidence="2" id="KW-1185">Reference proteome</keyword>
<evidence type="ECO:0000259" key="1">
    <source>
        <dbReference type="Pfam" id="PF04326"/>
    </source>
</evidence>
<dbReference type="Gene3D" id="3.30.950.30">
    <property type="entry name" value="Schlafen, AAA domain"/>
    <property type="match status" value="1"/>
</dbReference>
<dbReference type="AlphaFoldDB" id="A0A7I4XVR7"/>
<dbReference type="InterPro" id="IPR029684">
    <property type="entry name" value="Schlafen"/>
</dbReference>
<evidence type="ECO:0000313" key="2">
    <source>
        <dbReference type="Proteomes" id="UP000025227"/>
    </source>
</evidence>
<dbReference type="PANTHER" id="PTHR12155:SF41">
    <property type="entry name" value="SCHLAFEN ALBA-2 DOMAIN-CONTAINING PROTEIN"/>
    <property type="match status" value="1"/>
</dbReference>
<dbReference type="Pfam" id="PF04326">
    <property type="entry name" value="SLFN_AlbA_2"/>
    <property type="match status" value="1"/>
</dbReference>
<dbReference type="PANTHER" id="PTHR12155">
    <property type="entry name" value="SCHLAFEN"/>
    <property type="match status" value="1"/>
</dbReference>
<evidence type="ECO:0000313" key="3">
    <source>
        <dbReference type="WBParaSite" id="HCON_00018700-00001"/>
    </source>
</evidence>
<dbReference type="WBParaSite" id="HCON_00018700-00001">
    <property type="protein sequence ID" value="HCON_00018700-00001"/>
    <property type="gene ID" value="HCON_00018700"/>
</dbReference>
<name>A0A7I4XVR7_HAECO</name>
<proteinExistence type="predicted"/>
<dbReference type="InterPro" id="IPR007421">
    <property type="entry name" value="Schlafen_AlbA_2_dom"/>
</dbReference>
<feature type="domain" description="Schlafen AlbA-2" evidence="1">
    <location>
        <begin position="49"/>
        <end position="155"/>
    </location>
</feature>
<organism evidence="2 3">
    <name type="scientific">Haemonchus contortus</name>
    <name type="common">Barber pole worm</name>
    <dbReference type="NCBI Taxonomy" id="6289"/>
    <lineage>
        <taxon>Eukaryota</taxon>
        <taxon>Metazoa</taxon>
        <taxon>Ecdysozoa</taxon>
        <taxon>Nematoda</taxon>
        <taxon>Chromadorea</taxon>
        <taxon>Rhabditida</taxon>
        <taxon>Rhabditina</taxon>
        <taxon>Rhabditomorpha</taxon>
        <taxon>Strongyloidea</taxon>
        <taxon>Trichostrongylidae</taxon>
        <taxon>Haemonchus</taxon>
    </lineage>
</organism>
<dbReference type="OMA" id="HSEDIME"/>
<sequence length="254" mass="28659">CTPHHAVPFETYGQIIPSVVIQRMAKWKVSIGEPCTLEEDLHSEFRMDFKFSCSEASCDDVLMHSSEVSIKPASKTISAFLNTKGGNIYIGIDVDGIIRGVRLTASMKEHLLLALSVCISQFKPPVPPDLVKVHIIELENPTVIQREANRAEELAKEFAQDHDRPIKFRTKERPAHHAIGNVKCPCEHSEDIMESKLYLVVIEVRKSPDGTIYQNEEGCAYRRRYGSNKMIVLNDIVALMSKSPVPQYLEHMIC</sequence>
<dbReference type="Proteomes" id="UP000025227">
    <property type="component" value="Unplaced"/>
</dbReference>